<evidence type="ECO:0000313" key="2">
    <source>
        <dbReference type="EMBL" id="KAF8821800.1"/>
    </source>
</evidence>
<reference evidence="2 3" key="1">
    <citation type="journal article" date="2020" name="bioRxiv">
        <title>Metabolic contributions of an alphaproteobacterial endosymbiont in the apicomplexan Cardiosporidium cionae.</title>
        <authorList>
            <person name="Hunter E.S."/>
            <person name="Paight C.J."/>
            <person name="Lane C.E."/>
        </authorList>
    </citation>
    <scope>NUCLEOTIDE SEQUENCE [LARGE SCALE GENOMIC DNA]</scope>
    <source>
        <strain evidence="2">ESH_2018</strain>
    </source>
</reference>
<comment type="caution">
    <text evidence="2">The sequence shown here is derived from an EMBL/GenBank/DDBJ whole genome shotgun (WGS) entry which is preliminary data.</text>
</comment>
<dbReference type="EMBL" id="JADAQX010000125">
    <property type="protein sequence ID" value="KAF8821800.1"/>
    <property type="molecule type" value="Genomic_DNA"/>
</dbReference>
<dbReference type="Pfam" id="PF14237">
    <property type="entry name" value="GYF_2"/>
    <property type="match status" value="1"/>
</dbReference>
<proteinExistence type="predicted"/>
<protein>
    <recommendedName>
        <fullName evidence="1">GYF domain-containing protein</fullName>
    </recommendedName>
</protein>
<evidence type="ECO:0000313" key="3">
    <source>
        <dbReference type="Proteomes" id="UP000823046"/>
    </source>
</evidence>
<dbReference type="InterPro" id="IPR025640">
    <property type="entry name" value="GYF_2"/>
</dbReference>
<evidence type="ECO:0000259" key="1">
    <source>
        <dbReference type="Pfam" id="PF14237"/>
    </source>
</evidence>
<accession>A0ABQ7JDS8</accession>
<dbReference type="InterPro" id="IPR035445">
    <property type="entry name" value="GYF-like_dom_sf"/>
</dbReference>
<dbReference type="SUPFAM" id="SSF55277">
    <property type="entry name" value="GYF domain"/>
    <property type="match status" value="1"/>
</dbReference>
<keyword evidence="3" id="KW-1185">Reference proteome</keyword>
<name>A0ABQ7JDS8_9APIC</name>
<dbReference type="Gene3D" id="3.30.1490.40">
    <property type="match status" value="1"/>
</dbReference>
<feature type="domain" description="GYF" evidence="1">
    <location>
        <begin position="47"/>
        <end position="91"/>
    </location>
</feature>
<sequence>MQGTSGIMDSITQSSICGDTVSGSNVVSSSSTCNTPLWYCQLSDSNEDQIGGPFSIEQLKAYYSSGFIDGLTYVWKEGMTDWRILSDVEHLKMHFTTLEDEETENFDETHLKHNTADSVCLNSPLKTIKNSESSAILPNVKRYPLDQIPEKFQYRSEDDIDYIFDSVDAQWRTKEAYLSLLETEGPMALPTPSIFPTKLLEEALFIKKI</sequence>
<gene>
    <name evidence="2" type="ORF">IE077_001538</name>
</gene>
<dbReference type="Proteomes" id="UP000823046">
    <property type="component" value="Unassembled WGS sequence"/>
</dbReference>
<organism evidence="2 3">
    <name type="scientific">Cardiosporidium cionae</name>
    <dbReference type="NCBI Taxonomy" id="476202"/>
    <lineage>
        <taxon>Eukaryota</taxon>
        <taxon>Sar</taxon>
        <taxon>Alveolata</taxon>
        <taxon>Apicomplexa</taxon>
        <taxon>Aconoidasida</taxon>
        <taxon>Nephromycida</taxon>
        <taxon>Cardiosporidium</taxon>
    </lineage>
</organism>